<dbReference type="Gene3D" id="3.40.50.10170">
    <property type="match status" value="1"/>
</dbReference>
<evidence type="ECO:0000313" key="4">
    <source>
        <dbReference type="Proteomes" id="UP000003277"/>
    </source>
</evidence>
<dbReference type="SUPFAM" id="SSF82549">
    <property type="entry name" value="DAK1/DegV-like"/>
    <property type="match status" value="1"/>
</dbReference>
<sequence length="277" mass="30131">MIQLVVDSTAAVPKDFLEQHDNVHVIPLFISVKGEYVPENEATIEQVIEYSESTKKAVPTSQPSTGDFLKLFESLPKEDPVIVICITSGVSGTYNGAVLAARQSGRKQIAVINSRTTAVGMMEVLEDGLDMIEKGLSFEEISKGLQESASLMRTTFTVPTLDYLRRGGRVGKAAGLIGSILKIKPVIFLNDNNEVDVLAKVRTEKKAAAAMLDYLHKNSPCRRIGIVHIENEEGGRALQKRIQEEYPDIQVTLSTGTPVLASYLGPGLTGIIFESAK</sequence>
<dbReference type="RefSeq" id="WP_008859150.1">
    <property type="nucleotide sequence ID" value="NZ_JH591187.1"/>
</dbReference>
<comment type="caution">
    <text evidence="3">The sequence shown here is derived from an EMBL/GenBank/DDBJ whole genome shotgun (WGS) entry which is preliminary data.</text>
</comment>
<evidence type="ECO:0000313" key="3">
    <source>
        <dbReference type="EMBL" id="EHO63629.1"/>
    </source>
</evidence>
<dbReference type="PANTHER" id="PTHR33434">
    <property type="entry name" value="DEGV DOMAIN-CONTAINING PROTEIN DR_1986-RELATED"/>
    <property type="match status" value="1"/>
</dbReference>
<evidence type="ECO:0000256" key="1">
    <source>
        <dbReference type="ARBA" id="ARBA00023121"/>
    </source>
</evidence>
<feature type="domain" description="Rhodanese" evidence="2">
    <location>
        <begin position="63"/>
        <end position="133"/>
    </location>
</feature>
<dbReference type="GO" id="GO:0008289">
    <property type="term" value="F:lipid binding"/>
    <property type="evidence" value="ECO:0007669"/>
    <property type="project" value="UniProtKB-KW"/>
</dbReference>
<gene>
    <name evidence="3" type="ORF">HMPREF9453_00646</name>
</gene>
<dbReference type="STRING" id="742743.HMPREF9453_00646"/>
<name>H1CZ58_9FIRM</name>
<organism evidence="3 4">
    <name type="scientific">Dialister succinatiphilus YIT 11850</name>
    <dbReference type="NCBI Taxonomy" id="742743"/>
    <lineage>
        <taxon>Bacteria</taxon>
        <taxon>Bacillati</taxon>
        <taxon>Bacillota</taxon>
        <taxon>Negativicutes</taxon>
        <taxon>Veillonellales</taxon>
        <taxon>Veillonellaceae</taxon>
        <taxon>Dialister</taxon>
    </lineage>
</organism>
<dbReference type="InterPro" id="IPR003797">
    <property type="entry name" value="DegV"/>
</dbReference>
<dbReference type="eggNOG" id="COG1307">
    <property type="taxonomic scope" value="Bacteria"/>
</dbReference>
<keyword evidence="1" id="KW-0446">Lipid-binding</keyword>
<dbReference type="InterPro" id="IPR050270">
    <property type="entry name" value="DegV_domain_contain"/>
</dbReference>
<dbReference type="NCBIfam" id="TIGR00762">
    <property type="entry name" value="DegV"/>
    <property type="match status" value="1"/>
</dbReference>
<keyword evidence="4" id="KW-1185">Reference proteome</keyword>
<dbReference type="Pfam" id="PF02645">
    <property type="entry name" value="DegV"/>
    <property type="match status" value="1"/>
</dbReference>
<dbReference type="EMBL" id="ADLT01000015">
    <property type="protein sequence ID" value="EHO63629.1"/>
    <property type="molecule type" value="Genomic_DNA"/>
</dbReference>
<dbReference type="InterPro" id="IPR001763">
    <property type="entry name" value="Rhodanese-like_dom"/>
</dbReference>
<proteinExistence type="predicted"/>
<dbReference type="InterPro" id="IPR043168">
    <property type="entry name" value="DegV_C"/>
</dbReference>
<dbReference type="HOGENOM" id="CLU_048251_0_1_9"/>
<dbReference type="Gene3D" id="3.30.1180.10">
    <property type="match status" value="1"/>
</dbReference>
<dbReference type="Proteomes" id="UP000003277">
    <property type="component" value="Unassembled WGS sequence"/>
</dbReference>
<dbReference type="AlphaFoldDB" id="H1CZ58"/>
<dbReference type="PROSITE" id="PS51482">
    <property type="entry name" value="DEGV"/>
    <property type="match status" value="1"/>
</dbReference>
<evidence type="ECO:0000259" key="2">
    <source>
        <dbReference type="PROSITE" id="PS50206"/>
    </source>
</evidence>
<dbReference type="PANTHER" id="PTHR33434:SF2">
    <property type="entry name" value="FATTY ACID-BINDING PROTEIN TM_1468"/>
    <property type="match status" value="1"/>
</dbReference>
<protein>
    <submittedName>
        <fullName evidence="3">DegV family EDD domain-containing protein</fullName>
    </submittedName>
</protein>
<dbReference type="PATRIC" id="fig|742743.3.peg.657"/>
<reference evidence="3 4" key="1">
    <citation type="submission" date="2011-11" db="EMBL/GenBank/DDBJ databases">
        <title>The Genome Sequence of Dialister succinatiphilus YIT 11850.</title>
        <authorList>
            <consortium name="The Broad Institute Genome Sequencing Platform"/>
            <person name="Earl A."/>
            <person name="Ward D."/>
            <person name="Feldgarden M."/>
            <person name="Gevers D."/>
            <person name="Morotomi M."/>
            <person name="Young S.K."/>
            <person name="Zeng Q."/>
            <person name="Gargeya S."/>
            <person name="Fitzgerald M."/>
            <person name="Haas B."/>
            <person name="Abouelleil A."/>
            <person name="Alvarado L."/>
            <person name="Arachchi H.M."/>
            <person name="Berlin A."/>
            <person name="Brown A."/>
            <person name="Chapman S.B."/>
            <person name="Dunbar C."/>
            <person name="Gearin G."/>
            <person name="Goldberg J."/>
            <person name="Griggs A."/>
            <person name="Gujja S."/>
            <person name="Heiman D."/>
            <person name="Howarth C."/>
            <person name="Lui A."/>
            <person name="MacDonald P.J.P."/>
            <person name="Montmayeur A."/>
            <person name="Murphy C."/>
            <person name="Neiman D."/>
            <person name="Pearson M."/>
            <person name="Priest M."/>
            <person name="Roberts A."/>
            <person name="Saif S."/>
            <person name="Shea T."/>
            <person name="Sisk P."/>
            <person name="Stolte C."/>
            <person name="Sykes S."/>
            <person name="Wortman J."/>
            <person name="Nusbaum C."/>
            <person name="Birren B."/>
        </authorList>
    </citation>
    <scope>NUCLEOTIDE SEQUENCE [LARGE SCALE GENOMIC DNA]</scope>
    <source>
        <strain evidence="3 4">YIT 11850</strain>
    </source>
</reference>
<accession>H1CZ58</accession>
<dbReference type="PROSITE" id="PS50206">
    <property type="entry name" value="RHODANESE_3"/>
    <property type="match status" value="1"/>
</dbReference>
<dbReference type="OrthoDB" id="9780660at2"/>